<reference evidence="4 5" key="1">
    <citation type="submission" date="2020-10" db="EMBL/GenBank/DDBJ databases">
        <title>Sequencing the genomes of 1000 actinobacteria strains.</title>
        <authorList>
            <person name="Klenk H.-P."/>
        </authorList>
    </citation>
    <scope>NUCLEOTIDE SEQUENCE [LARGE SCALE GENOMIC DNA]</scope>
    <source>
        <strain evidence="4 5">DSM 43173</strain>
    </source>
</reference>
<dbReference type="PRINTS" id="PR00455">
    <property type="entry name" value="HTHTETR"/>
</dbReference>
<dbReference type="Pfam" id="PF00440">
    <property type="entry name" value="TetR_N"/>
    <property type="match status" value="1"/>
</dbReference>
<dbReference type="InterPro" id="IPR036271">
    <property type="entry name" value="Tet_transcr_reg_TetR-rel_C_sf"/>
</dbReference>
<feature type="domain" description="HTH tetR-type" evidence="3">
    <location>
        <begin position="16"/>
        <end position="76"/>
    </location>
</feature>
<dbReference type="SUPFAM" id="SSF46689">
    <property type="entry name" value="Homeodomain-like"/>
    <property type="match status" value="1"/>
</dbReference>
<dbReference type="InterPro" id="IPR001647">
    <property type="entry name" value="HTH_TetR"/>
</dbReference>
<dbReference type="Gene3D" id="1.10.357.10">
    <property type="entry name" value="Tetracycline Repressor, domain 2"/>
    <property type="match status" value="1"/>
</dbReference>
<feature type="DNA-binding region" description="H-T-H motif" evidence="2">
    <location>
        <begin position="39"/>
        <end position="58"/>
    </location>
</feature>
<proteinExistence type="predicted"/>
<keyword evidence="5" id="KW-1185">Reference proteome</keyword>
<accession>A0ABR9LTC6</accession>
<dbReference type="PANTHER" id="PTHR30055">
    <property type="entry name" value="HTH-TYPE TRANSCRIPTIONAL REGULATOR RUTR"/>
    <property type="match status" value="1"/>
</dbReference>
<sequence length="203" mass="22199">MTDAIEQAGGGERKGERTRRRILEAGRRVFGEVGYDRATIRAIAAEARVDKSSVIQYFGTKEQLFREALDLRINVDALTVDGDPAASAENYLRAMLERWAAAPDSPMAVLLRTSLTSDEAADLLRRHITAEAIDRIAFHLEGPDPRLRAALAGAVMFGITFHRHLLRTPDLAGAPLDDVLRLAVPLIHELLTSPPTATAAQEP</sequence>
<dbReference type="Pfam" id="PF17920">
    <property type="entry name" value="TetR_C_16"/>
    <property type="match status" value="1"/>
</dbReference>
<dbReference type="InterPro" id="IPR050109">
    <property type="entry name" value="HTH-type_TetR-like_transc_reg"/>
</dbReference>
<comment type="caution">
    <text evidence="4">The sequence shown here is derived from an EMBL/GenBank/DDBJ whole genome shotgun (WGS) entry which is preliminary data.</text>
</comment>
<dbReference type="InterPro" id="IPR041678">
    <property type="entry name" value="TetR_C_16"/>
</dbReference>
<dbReference type="InterPro" id="IPR009057">
    <property type="entry name" value="Homeodomain-like_sf"/>
</dbReference>
<evidence type="ECO:0000313" key="5">
    <source>
        <dbReference type="Proteomes" id="UP000633509"/>
    </source>
</evidence>
<dbReference type="RefSeq" id="WP_318786794.1">
    <property type="nucleotide sequence ID" value="NZ_JADBEK010000001.1"/>
</dbReference>
<evidence type="ECO:0000256" key="1">
    <source>
        <dbReference type="ARBA" id="ARBA00023125"/>
    </source>
</evidence>
<evidence type="ECO:0000259" key="3">
    <source>
        <dbReference type="PROSITE" id="PS50977"/>
    </source>
</evidence>
<protein>
    <submittedName>
        <fullName evidence="4">AcrR family transcriptional regulator</fullName>
    </submittedName>
</protein>
<keyword evidence="1 2" id="KW-0238">DNA-binding</keyword>
<dbReference type="Proteomes" id="UP000633509">
    <property type="component" value="Unassembled WGS sequence"/>
</dbReference>
<gene>
    <name evidence="4" type="ORF">H4W80_002172</name>
</gene>
<dbReference type="PROSITE" id="PS50977">
    <property type="entry name" value="HTH_TETR_2"/>
    <property type="match status" value="1"/>
</dbReference>
<dbReference type="SUPFAM" id="SSF48498">
    <property type="entry name" value="Tetracyclin repressor-like, C-terminal domain"/>
    <property type="match status" value="1"/>
</dbReference>
<evidence type="ECO:0000313" key="4">
    <source>
        <dbReference type="EMBL" id="MBE1583914.1"/>
    </source>
</evidence>
<evidence type="ECO:0000256" key="2">
    <source>
        <dbReference type="PROSITE-ProRule" id="PRU00335"/>
    </source>
</evidence>
<dbReference type="PANTHER" id="PTHR30055:SF235">
    <property type="entry name" value="TRANSCRIPTIONAL REGULATORY PROTEIN"/>
    <property type="match status" value="1"/>
</dbReference>
<dbReference type="Gene3D" id="1.10.10.60">
    <property type="entry name" value="Homeodomain-like"/>
    <property type="match status" value="1"/>
</dbReference>
<dbReference type="EMBL" id="JADBEK010000001">
    <property type="protein sequence ID" value="MBE1583914.1"/>
    <property type="molecule type" value="Genomic_DNA"/>
</dbReference>
<name>A0ABR9LTC6_9ACTN</name>
<organism evidence="4 5">
    <name type="scientific">Nonomuraea angiospora</name>
    <dbReference type="NCBI Taxonomy" id="46172"/>
    <lineage>
        <taxon>Bacteria</taxon>
        <taxon>Bacillati</taxon>
        <taxon>Actinomycetota</taxon>
        <taxon>Actinomycetes</taxon>
        <taxon>Streptosporangiales</taxon>
        <taxon>Streptosporangiaceae</taxon>
        <taxon>Nonomuraea</taxon>
    </lineage>
</organism>